<dbReference type="Gene3D" id="3.10.290.10">
    <property type="entry name" value="RNA-binding S4 domain"/>
    <property type="match status" value="1"/>
</dbReference>
<dbReference type="Gene3D" id="3.30.1370.160">
    <property type="match status" value="1"/>
</dbReference>
<dbReference type="Gene3D" id="3.30.70.330">
    <property type="match status" value="1"/>
</dbReference>
<sequence>MMKKIDGIFQHFTSEEKVFVEKIIGICQEVEESYSYHLSSFLNPREVEILQSIAAHFHLNTYSSQQILATEFVRVIIAPDYYVLDESDFDILALEICFPKKFHSLSHSQVLGTLLNQLGIRRDFIGDILIGDEGVFVILEKRFGDLARATISKISRVPVTWKEQALSTLPVENNKDFKSMHLLLSSLRLDKLVGAGFKMSRSNAVKLIESGQVKVNYKEMKQAGKLLEIGQLVSVRGFGRLKLRELLGHSKQGKLKVEIEVIKK</sequence>
<dbReference type="GO" id="GO:0003723">
    <property type="term" value="F:RNA binding"/>
    <property type="evidence" value="ECO:0007669"/>
    <property type="project" value="UniProtKB-KW"/>
</dbReference>
<gene>
    <name evidence="3" type="ORF">BN1356_01627</name>
</gene>
<dbReference type="RefSeq" id="WP_093650846.1">
    <property type="nucleotide sequence ID" value="NZ_CTEN01000003.1"/>
</dbReference>
<evidence type="ECO:0000313" key="3">
    <source>
        <dbReference type="EMBL" id="CQR25285.1"/>
    </source>
</evidence>
<dbReference type="OrthoDB" id="9812787at2"/>
<dbReference type="PANTHER" id="PTHR13633">
    <property type="entry name" value="MITOCHONDRIAL TRANSCRIPTION RESCUE FACTOR 1"/>
    <property type="match status" value="1"/>
</dbReference>
<organism evidence="3 4">
    <name type="scientific">Streptococcus varani</name>
    <dbReference type="NCBI Taxonomy" id="1608583"/>
    <lineage>
        <taxon>Bacteria</taxon>
        <taxon>Bacillati</taxon>
        <taxon>Bacillota</taxon>
        <taxon>Bacilli</taxon>
        <taxon>Lactobacillales</taxon>
        <taxon>Streptococcaceae</taxon>
        <taxon>Streptococcus</taxon>
    </lineage>
</organism>
<dbReference type="PROSITE" id="PS50889">
    <property type="entry name" value="S4"/>
    <property type="match status" value="1"/>
</dbReference>
<dbReference type="Proteomes" id="UP000198604">
    <property type="component" value="Unassembled WGS sequence"/>
</dbReference>
<keyword evidence="4" id="KW-1185">Reference proteome</keyword>
<evidence type="ECO:0000313" key="4">
    <source>
        <dbReference type="Proteomes" id="UP000198604"/>
    </source>
</evidence>
<dbReference type="STRING" id="1608583.BN1356_01627"/>
<dbReference type="Pfam" id="PF17774">
    <property type="entry name" value="YlmH_RBD"/>
    <property type="match status" value="1"/>
</dbReference>
<reference evidence="4" key="1">
    <citation type="submission" date="2015-03" db="EMBL/GenBank/DDBJ databases">
        <authorList>
            <person name="Urmite Genomes"/>
        </authorList>
    </citation>
    <scope>NUCLEOTIDE SEQUENCE [LARGE SCALE GENOMIC DNA]</scope>
    <source>
        <strain evidence="4">FF10</strain>
    </source>
</reference>
<name>A0A0E4CT44_9STRE</name>
<dbReference type="InterPro" id="IPR040591">
    <property type="entry name" value="RqcP2_RBD"/>
</dbReference>
<dbReference type="InterPro" id="IPR036986">
    <property type="entry name" value="S4_RNA-bd_sf"/>
</dbReference>
<evidence type="ECO:0000256" key="1">
    <source>
        <dbReference type="PROSITE-ProRule" id="PRU00182"/>
    </source>
</evidence>
<dbReference type="EMBL" id="CTEN01000003">
    <property type="protein sequence ID" value="CQR25285.1"/>
    <property type="molecule type" value="Genomic_DNA"/>
</dbReference>
<dbReference type="InterPro" id="IPR012677">
    <property type="entry name" value="Nucleotide-bd_a/b_plait_sf"/>
</dbReference>
<dbReference type="InterPro" id="IPR002942">
    <property type="entry name" value="S4_RNA-bd"/>
</dbReference>
<dbReference type="PANTHER" id="PTHR13633:SF3">
    <property type="entry name" value="MITOCHONDRIAL TRANSCRIPTION RESCUE FACTOR 1"/>
    <property type="match status" value="1"/>
</dbReference>
<dbReference type="Pfam" id="PF01479">
    <property type="entry name" value="S4"/>
    <property type="match status" value="1"/>
</dbReference>
<proteinExistence type="predicted"/>
<evidence type="ECO:0000259" key="2">
    <source>
        <dbReference type="SMART" id="SM00363"/>
    </source>
</evidence>
<keyword evidence="1" id="KW-0694">RNA-binding</keyword>
<dbReference type="Pfam" id="PF21278">
    <property type="entry name" value="YlmH_1st"/>
    <property type="match status" value="1"/>
</dbReference>
<dbReference type="SMART" id="SM00363">
    <property type="entry name" value="S4"/>
    <property type="match status" value="1"/>
</dbReference>
<protein>
    <submittedName>
        <fullName evidence="3">S4-like domain-containing protein</fullName>
    </submittedName>
</protein>
<dbReference type="CDD" id="cd00165">
    <property type="entry name" value="S4"/>
    <property type="match status" value="1"/>
</dbReference>
<feature type="domain" description="RNA-binding S4" evidence="2">
    <location>
        <begin position="187"/>
        <end position="244"/>
    </location>
</feature>
<dbReference type="InterPro" id="IPR048443">
    <property type="entry name" value="RqcP2_N"/>
</dbReference>
<dbReference type="AlphaFoldDB" id="A0A0E4CT44"/>
<dbReference type="SUPFAM" id="SSF55174">
    <property type="entry name" value="Alpha-L RNA-binding motif"/>
    <property type="match status" value="1"/>
</dbReference>
<accession>A0A0E4CT44</accession>